<accession>A0A101PVM2</accession>
<protein>
    <submittedName>
        <fullName evidence="1">Uncharacterized protein</fullName>
    </submittedName>
</protein>
<evidence type="ECO:0000313" key="2">
    <source>
        <dbReference type="Proteomes" id="UP000053398"/>
    </source>
</evidence>
<reference evidence="1 2" key="1">
    <citation type="submission" date="2015-10" db="EMBL/GenBank/DDBJ databases">
        <title>Draft genome sequence of Streptomyces corchorusii DSM 40340, type strain for the species Streptomyces corchorusii.</title>
        <authorList>
            <person name="Ruckert C."/>
            <person name="Winkler A."/>
            <person name="Kalinowski J."/>
            <person name="Kampfer P."/>
            <person name="Glaeser S."/>
        </authorList>
    </citation>
    <scope>NUCLEOTIDE SEQUENCE [LARGE SCALE GENOMIC DNA]</scope>
    <source>
        <strain evidence="1 2">DSM 40340</strain>
    </source>
</reference>
<dbReference type="Proteomes" id="UP000053398">
    <property type="component" value="Unassembled WGS sequence"/>
</dbReference>
<proteinExistence type="predicted"/>
<organism evidence="1 2">
    <name type="scientific">Streptomyces corchorusii</name>
    <name type="common">Streptomyces chibaensis</name>
    <dbReference type="NCBI Taxonomy" id="1903"/>
    <lineage>
        <taxon>Bacteria</taxon>
        <taxon>Bacillati</taxon>
        <taxon>Actinomycetota</taxon>
        <taxon>Actinomycetes</taxon>
        <taxon>Kitasatosporales</taxon>
        <taxon>Streptomycetaceae</taxon>
        <taxon>Streptomyces</taxon>
    </lineage>
</organism>
<dbReference type="EMBL" id="LMWP01000043">
    <property type="protein sequence ID" value="KUN18517.1"/>
    <property type="molecule type" value="Genomic_DNA"/>
</dbReference>
<evidence type="ECO:0000313" key="1">
    <source>
        <dbReference type="EMBL" id="KUN18517.1"/>
    </source>
</evidence>
<sequence length="73" mass="7245">MDADGVVVQQVAPSEGDHRVGRACIVGVGCDAERGPAAGGDVLPAWGADEGAVDAGVAAWVREPFGQGGDVDQ</sequence>
<name>A0A101PVM2_STRCK</name>
<comment type="caution">
    <text evidence="1">The sequence shown here is derived from an EMBL/GenBank/DDBJ whole genome shotgun (WGS) entry which is preliminary data.</text>
</comment>
<keyword evidence="2" id="KW-1185">Reference proteome</keyword>
<gene>
    <name evidence="1" type="ORF">AQJ11_34305</name>
</gene>
<dbReference type="AlphaFoldDB" id="A0A101PVM2"/>